<dbReference type="GO" id="GO:0032196">
    <property type="term" value="P:transposition"/>
    <property type="evidence" value="ECO:0007669"/>
    <property type="project" value="TreeGrafter"/>
</dbReference>
<evidence type="ECO:0000259" key="1">
    <source>
        <dbReference type="Pfam" id="PF13936"/>
    </source>
</evidence>
<dbReference type="EMBL" id="BSEC01000003">
    <property type="protein sequence ID" value="GLI95369.1"/>
    <property type="molecule type" value="Genomic_DNA"/>
</dbReference>
<organism evidence="2 3">
    <name type="scientific">Methylocystis echinoides</name>
    <dbReference type="NCBI Taxonomy" id="29468"/>
    <lineage>
        <taxon>Bacteria</taxon>
        <taxon>Pseudomonadati</taxon>
        <taxon>Pseudomonadota</taxon>
        <taxon>Alphaproteobacteria</taxon>
        <taxon>Hyphomicrobiales</taxon>
        <taxon>Methylocystaceae</taxon>
        <taxon>Methylocystis</taxon>
    </lineage>
</organism>
<reference evidence="2" key="1">
    <citation type="journal article" date="2023" name="Int. J. Syst. Evol. Microbiol.">
        <title>Methylocystis iwaonis sp. nov., a type II methane-oxidizing bacterium from surface soil of a rice paddy field in Japan, and emended description of the genus Methylocystis (ex Whittenbury et al. 1970) Bowman et al. 1993.</title>
        <authorList>
            <person name="Kaise H."/>
            <person name="Sawadogo J.B."/>
            <person name="Alam M.S."/>
            <person name="Ueno C."/>
            <person name="Dianou D."/>
            <person name="Shinjo R."/>
            <person name="Asakawa S."/>
        </authorList>
    </citation>
    <scope>NUCLEOTIDE SEQUENCE</scope>
    <source>
        <strain evidence="2">LMG27198</strain>
    </source>
</reference>
<proteinExistence type="predicted"/>
<dbReference type="GO" id="GO:0004803">
    <property type="term" value="F:transposase activity"/>
    <property type="evidence" value="ECO:0007669"/>
    <property type="project" value="TreeGrafter"/>
</dbReference>
<dbReference type="Pfam" id="PF13936">
    <property type="entry name" value="HTH_38"/>
    <property type="match status" value="1"/>
</dbReference>
<dbReference type="GO" id="GO:0005829">
    <property type="term" value="C:cytosol"/>
    <property type="evidence" value="ECO:0007669"/>
    <property type="project" value="TreeGrafter"/>
</dbReference>
<protein>
    <recommendedName>
        <fullName evidence="1">Transposase IS30-like HTH domain-containing protein</fullName>
    </recommendedName>
</protein>
<name>A0A9W6GYM1_9HYPH</name>
<comment type="caution">
    <text evidence="2">The sequence shown here is derived from an EMBL/GenBank/DDBJ whole genome shotgun (WGS) entry which is preliminary data.</text>
</comment>
<evidence type="ECO:0000313" key="3">
    <source>
        <dbReference type="Proteomes" id="UP001144323"/>
    </source>
</evidence>
<dbReference type="PANTHER" id="PTHR10948:SF23">
    <property type="entry name" value="TRANSPOSASE INSI FOR INSERTION SEQUENCE ELEMENT IS30A-RELATED"/>
    <property type="match status" value="1"/>
</dbReference>
<gene>
    <name evidence="2" type="ORF">LMG27198_43610</name>
</gene>
<dbReference type="PANTHER" id="PTHR10948">
    <property type="entry name" value="TRANSPOSASE"/>
    <property type="match status" value="1"/>
</dbReference>
<keyword evidence="3" id="KW-1185">Reference proteome</keyword>
<dbReference type="RefSeq" id="WP_432806837.1">
    <property type="nucleotide sequence ID" value="NZ_BSEC01000003.1"/>
</dbReference>
<accession>A0A9W6GYM1</accession>
<feature type="domain" description="Transposase IS30-like HTH" evidence="1">
    <location>
        <begin position="4"/>
        <end position="46"/>
    </location>
</feature>
<dbReference type="AlphaFoldDB" id="A0A9W6GYM1"/>
<dbReference type="Gene3D" id="1.10.10.60">
    <property type="entry name" value="Homeodomain-like"/>
    <property type="match status" value="1"/>
</dbReference>
<sequence>MRAYSHLSEEERGQIAAQRAAGRSLGAIARQLGRAKTTISRELRRNALPSGGCSPLHAAGAYIWRRRRAALIEKDARLQT</sequence>
<dbReference type="InterPro" id="IPR051917">
    <property type="entry name" value="Transposase-Integrase"/>
</dbReference>
<dbReference type="Proteomes" id="UP001144323">
    <property type="component" value="Unassembled WGS sequence"/>
</dbReference>
<evidence type="ECO:0000313" key="2">
    <source>
        <dbReference type="EMBL" id="GLI95369.1"/>
    </source>
</evidence>
<dbReference type="InterPro" id="IPR025246">
    <property type="entry name" value="IS30-like_HTH"/>
</dbReference>